<reference evidence="2" key="1">
    <citation type="submission" date="2021-02" db="EMBL/GenBank/DDBJ databases">
        <authorList>
            <person name="Vanwijnsberghe S."/>
        </authorList>
    </citation>
    <scope>NUCLEOTIDE SEQUENCE</scope>
    <source>
        <strain evidence="2">R-70211</strain>
    </source>
</reference>
<dbReference type="RefSeq" id="WP_201073638.1">
    <property type="nucleotide sequence ID" value="NZ_CAJNAS010000007.1"/>
</dbReference>
<comment type="caution">
    <text evidence="2">The sequence shown here is derived from an EMBL/GenBank/DDBJ whole genome shotgun (WGS) entry which is preliminary data.</text>
</comment>
<protein>
    <submittedName>
        <fullName evidence="2">Uncharacterized protein</fullName>
    </submittedName>
</protein>
<evidence type="ECO:0000313" key="2">
    <source>
        <dbReference type="EMBL" id="CAE6894143.1"/>
    </source>
</evidence>
<feature type="transmembrane region" description="Helical" evidence="1">
    <location>
        <begin position="6"/>
        <end position="24"/>
    </location>
</feature>
<keyword evidence="1" id="KW-0812">Transmembrane</keyword>
<name>A0A9N8MS82_9BURK</name>
<gene>
    <name evidence="2" type="ORF">R70211_02898</name>
</gene>
<proteinExistence type="predicted"/>
<dbReference type="Proteomes" id="UP000675121">
    <property type="component" value="Unassembled WGS sequence"/>
</dbReference>
<keyword evidence="1" id="KW-0472">Membrane</keyword>
<evidence type="ECO:0000313" key="3">
    <source>
        <dbReference type="Proteomes" id="UP000675121"/>
    </source>
</evidence>
<sequence length="52" mass="6187">MTQSMMSFVVGIVVVLCLVIFTAARYRREHKDQSVARWLDTHPIKNWLHHKH</sequence>
<dbReference type="EMBL" id="CAJNAS010000007">
    <property type="protein sequence ID" value="CAE6894143.1"/>
    <property type="molecule type" value="Genomic_DNA"/>
</dbReference>
<keyword evidence="3" id="KW-1185">Reference proteome</keyword>
<evidence type="ECO:0000256" key="1">
    <source>
        <dbReference type="SAM" id="Phobius"/>
    </source>
</evidence>
<organism evidence="2 3">
    <name type="scientific">Paraburkholderia domus</name>
    <dbReference type="NCBI Taxonomy" id="2793075"/>
    <lineage>
        <taxon>Bacteria</taxon>
        <taxon>Pseudomonadati</taxon>
        <taxon>Pseudomonadota</taxon>
        <taxon>Betaproteobacteria</taxon>
        <taxon>Burkholderiales</taxon>
        <taxon>Burkholderiaceae</taxon>
        <taxon>Paraburkholderia</taxon>
    </lineage>
</organism>
<keyword evidence="1" id="KW-1133">Transmembrane helix</keyword>
<accession>A0A9N8MS82</accession>
<dbReference type="AlphaFoldDB" id="A0A9N8MS82"/>